<evidence type="ECO:0000256" key="9">
    <source>
        <dbReference type="ARBA" id="ARBA00023125"/>
    </source>
</evidence>
<feature type="binding site" evidence="12">
    <location>
        <position position="23"/>
    </location>
    <ligand>
        <name>[4Fe-4S] cluster</name>
        <dbReference type="ChEBI" id="CHEBI:49883"/>
    </ligand>
</feature>
<keyword evidence="4 12" id="KW-0963">Cytoplasm</keyword>
<comment type="similarity">
    <text evidence="2 12">Belongs to the WhiB family.</text>
</comment>
<evidence type="ECO:0000256" key="6">
    <source>
        <dbReference type="ARBA" id="ARBA00023004"/>
    </source>
</evidence>
<dbReference type="PANTHER" id="PTHR38839:SF5">
    <property type="entry name" value="TRANSCRIPTIONAL REGULATOR WHID"/>
    <property type="match status" value="1"/>
</dbReference>
<dbReference type="GO" id="GO:0051539">
    <property type="term" value="F:4 iron, 4 sulfur cluster binding"/>
    <property type="evidence" value="ECO:0007669"/>
    <property type="project" value="UniProtKB-UniRule"/>
</dbReference>
<feature type="binding site" evidence="12">
    <location>
        <position position="62"/>
    </location>
    <ligand>
        <name>[4Fe-4S] cluster</name>
        <dbReference type="ChEBI" id="CHEBI:49883"/>
    </ligand>
</feature>
<feature type="binding site" evidence="12">
    <location>
        <position position="56"/>
    </location>
    <ligand>
        <name>[4Fe-4S] cluster</name>
        <dbReference type="ChEBI" id="CHEBI:49883"/>
    </ligand>
</feature>
<evidence type="ECO:0000313" key="14">
    <source>
        <dbReference type="EMBL" id="SNR62460.1"/>
    </source>
</evidence>
<evidence type="ECO:0000256" key="1">
    <source>
        <dbReference type="ARBA" id="ARBA00004496"/>
    </source>
</evidence>
<evidence type="ECO:0000256" key="2">
    <source>
        <dbReference type="ARBA" id="ARBA00006597"/>
    </source>
</evidence>
<comment type="PTM">
    <text evidence="12">The Fe-S cluster can be nitrosylated by nitric oxide (NO).</text>
</comment>
<evidence type="ECO:0000256" key="8">
    <source>
        <dbReference type="ARBA" id="ARBA00023015"/>
    </source>
</evidence>
<evidence type="ECO:0000256" key="4">
    <source>
        <dbReference type="ARBA" id="ARBA00022490"/>
    </source>
</evidence>
<gene>
    <name evidence="12" type="primary">whiB</name>
    <name evidence="14" type="ORF">SAMN06265360_11298</name>
</gene>
<keyword evidence="15" id="KW-1185">Reference proteome</keyword>
<evidence type="ECO:0000313" key="15">
    <source>
        <dbReference type="Proteomes" id="UP000198348"/>
    </source>
</evidence>
<evidence type="ECO:0000256" key="3">
    <source>
        <dbReference type="ARBA" id="ARBA00022485"/>
    </source>
</evidence>
<dbReference type="GO" id="GO:0005737">
    <property type="term" value="C:cytoplasm"/>
    <property type="evidence" value="ECO:0007669"/>
    <property type="project" value="UniProtKB-SubCell"/>
</dbReference>
<dbReference type="InterPro" id="IPR003482">
    <property type="entry name" value="Whib"/>
</dbReference>
<dbReference type="GO" id="GO:0003677">
    <property type="term" value="F:DNA binding"/>
    <property type="evidence" value="ECO:0007669"/>
    <property type="project" value="UniProtKB-UniRule"/>
</dbReference>
<accession>A0A238XUU0</accession>
<keyword evidence="9 12" id="KW-0238">DNA-binding</keyword>
<keyword evidence="3 12" id="KW-0004">4Fe-4S</keyword>
<keyword evidence="10 12" id="KW-1015">Disulfide bond</keyword>
<dbReference type="RefSeq" id="WP_089301887.1">
    <property type="nucleotide sequence ID" value="NZ_FZNW01000012.1"/>
</dbReference>
<evidence type="ECO:0000259" key="13">
    <source>
        <dbReference type="PROSITE" id="PS51674"/>
    </source>
</evidence>
<name>A0A238XUU0_9PSEU</name>
<keyword evidence="8 12" id="KW-0805">Transcription regulation</keyword>
<organism evidence="14 15">
    <name type="scientific">Haloechinothrix alba</name>
    <dbReference type="NCBI Taxonomy" id="664784"/>
    <lineage>
        <taxon>Bacteria</taxon>
        <taxon>Bacillati</taxon>
        <taxon>Actinomycetota</taxon>
        <taxon>Actinomycetes</taxon>
        <taxon>Pseudonocardiales</taxon>
        <taxon>Pseudonocardiaceae</taxon>
        <taxon>Haloechinothrix</taxon>
    </lineage>
</organism>
<evidence type="ECO:0000256" key="7">
    <source>
        <dbReference type="ARBA" id="ARBA00023014"/>
    </source>
</evidence>
<comment type="cofactor">
    <cofactor evidence="12">
        <name>[4Fe-4S] cluster</name>
        <dbReference type="ChEBI" id="CHEBI:49883"/>
    </cofactor>
    <text evidence="12">Binds 1 [4Fe-4S] cluster per subunit. Following nitrosylation of the [4Fe-4S] cluster binds 1 [4Fe-8(NO)] cluster per subunit.</text>
</comment>
<dbReference type="InterPro" id="IPR034768">
    <property type="entry name" value="4FE4S_WBL"/>
</dbReference>
<evidence type="ECO:0000256" key="10">
    <source>
        <dbReference type="ARBA" id="ARBA00023157"/>
    </source>
</evidence>
<feature type="binding site" evidence="12">
    <location>
        <position position="53"/>
    </location>
    <ligand>
        <name>[4Fe-4S] cluster</name>
        <dbReference type="ChEBI" id="CHEBI:49883"/>
    </ligand>
</feature>
<dbReference type="GO" id="GO:0045454">
    <property type="term" value="P:cell redox homeostasis"/>
    <property type="evidence" value="ECO:0007669"/>
    <property type="project" value="TreeGrafter"/>
</dbReference>
<dbReference type="GO" id="GO:0035731">
    <property type="term" value="F:dinitrosyl-iron complex binding"/>
    <property type="evidence" value="ECO:0007669"/>
    <property type="project" value="UniProtKB-UniRule"/>
</dbReference>
<feature type="domain" description="4Fe-4S Wbl-type" evidence="13">
    <location>
        <begin position="22"/>
        <end position="86"/>
    </location>
</feature>
<dbReference type="GO" id="GO:0047134">
    <property type="term" value="F:protein-disulfide reductase [NAD(P)H] activity"/>
    <property type="evidence" value="ECO:0007669"/>
    <property type="project" value="TreeGrafter"/>
</dbReference>
<dbReference type="GO" id="GO:0045892">
    <property type="term" value="P:negative regulation of DNA-templated transcription"/>
    <property type="evidence" value="ECO:0007669"/>
    <property type="project" value="TreeGrafter"/>
</dbReference>
<dbReference type="OrthoDB" id="4954884at2"/>
<dbReference type="HAMAP" id="MF_01479">
    <property type="entry name" value="WhiB"/>
    <property type="match status" value="1"/>
</dbReference>
<keyword evidence="6 12" id="KW-0408">Iron</keyword>
<comment type="PTM">
    <text evidence="12">Upon Fe-S cluster removal intramolecular disulfide bonds are formed.</text>
</comment>
<dbReference type="Pfam" id="PF02467">
    <property type="entry name" value="Whib"/>
    <property type="match status" value="1"/>
</dbReference>
<sequence>MAETARLPTPVTENWDWQRFGACRDMASEVFFSPEHERGGVRKQRTEHAKAVCRSCPVLVDCRSYALRAGERYGVWGGLDEAERKKLIDRRREAVAA</sequence>
<evidence type="ECO:0000256" key="12">
    <source>
        <dbReference type="HAMAP-Rule" id="MF_01479"/>
    </source>
</evidence>
<dbReference type="AlphaFoldDB" id="A0A238XUU0"/>
<dbReference type="GO" id="GO:0046872">
    <property type="term" value="F:metal ion binding"/>
    <property type="evidence" value="ECO:0007669"/>
    <property type="project" value="UniProtKB-KW"/>
</dbReference>
<keyword evidence="5 12" id="KW-0479">Metal-binding</keyword>
<keyword evidence="11 12" id="KW-0804">Transcription</keyword>
<reference evidence="14 15" key="1">
    <citation type="submission" date="2017-06" db="EMBL/GenBank/DDBJ databases">
        <authorList>
            <person name="Kim H.J."/>
            <person name="Triplett B.A."/>
        </authorList>
    </citation>
    <scope>NUCLEOTIDE SEQUENCE [LARGE SCALE GENOMIC DNA]</scope>
    <source>
        <strain evidence="14 15">DSM 45207</strain>
    </source>
</reference>
<dbReference type="EMBL" id="FZNW01000012">
    <property type="protein sequence ID" value="SNR62460.1"/>
    <property type="molecule type" value="Genomic_DNA"/>
</dbReference>
<protein>
    <recommendedName>
        <fullName evidence="12">Transcriptional regulator WhiB</fullName>
    </recommendedName>
</protein>
<comment type="function">
    <text evidence="12">Acts as a transcriptional regulator. Probably redox-responsive. The apo- but not holo-form probably binds DNA.</text>
</comment>
<evidence type="ECO:0000256" key="11">
    <source>
        <dbReference type="ARBA" id="ARBA00023163"/>
    </source>
</evidence>
<evidence type="ECO:0000256" key="5">
    <source>
        <dbReference type="ARBA" id="ARBA00022723"/>
    </source>
</evidence>
<dbReference type="Proteomes" id="UP000198348">
    <property type="component" value="Unassembled WGS sequence"/>
</dbReference>
<dbReference type="PROSITE" id="PS51674">
    <property type="entry name" value="4FE4S_WBL"/>
    <property type="match status" value="1"/>
</dbReference>
<comment type="subcellular location">
    <subcellularLocation>
        <location evidence="1 12">Cytoplasm</location>
    </subcellularLocation>
</comment>
<dbReference type="PANTHER" id="PTHR38839">
    <property type="entry name" value="TRANSCRIPTIONAL REGULATOR WHID-RELATED"/>
    <property type="match status" value="1"/>
</dbReference>
<keyword evidence="7 12" id="KW-0411">Iron-sulfur</keyword>
<proteinExistence type="inferred from homology"/>